<evidence type="ECO:0008006" key="4">
    <source>
        <dbReference type="Google" id="ProtNLM"/>
    </source>
</evidence>
<organism evidence="2 3">
    <name type="scientific">Aplosporella prunicola CBS 121167</name>
    <dbReference type="NCBI Taxonomy" id="1176127"/>
    <lineage>
        <taxon>Eukaryota</taxon>
        <taxon>Fungi</taxon>
        <taxon>Dikarya</taxon>
        <taxon>Ascomycota</taxon>
        <taxon>Pezizomycotina</taxon>
        <taxon>Dothideomycetes</taxon>
        <taxon>Dothideomycetes incertae sedis</taxon>
        <taxon>Botryosphaeriales</taxon>
        <taxon>Aplosporellaceae</taxon>
        <taxon>Aplosporella</taxon>
    </lineage>
</organism>
<dbReference type="EMBL" id="ML995491">
    <property type="protein sequence ID" value="KAF2140082.1"/>
    <property type="molecule type" value="Genomic_DNA"/>
</dbReference>
<name>A0A6A6B7E6_9PEZI</name>
<proteinExistence type="predicted"/>
<feature type="compositionally biased region" description="Polar residues" evidence="1">
    <location>
        <begin position="215"/>
        <end position="227"/>
    </location>
</feature>
<feature type="compositionally biased region" description="Basic and acidic residues" evidence="1">
    <location>
        <begin position="228"/>
        <end position="243"/>
    </location>
</feature>
<evidence type="ECO:0000313" key="2">
    <source>
        <dbReference type="EMBL" id="KAF2140082.1"/>
    </source>
</evidence>
<sequence length="262" mass="29370">MSVPIRDLTRFERKTLLQGPQACVILNMADGTPPLVIPVPRAALEAFSTVASKQLADGNTASVILQPGAAAPGALRILLEWIQRTCDARDYMPLPKKAALSHNVMMYHAALALGMTEVKITIGGYLNVLVEDFCNQPLRWNDVYQMLTILPQTSMIIQRLVENLAHARRMGLLPLEYKQNLETFAKTCPELHKQLDKHDQRMSNNQTLLRPIGNGPNSNTRNWVSRKNNTERRGGHTRRREFADASEHLLSDADVDRIMGRG</sequence>
<dbReference type="RefSeq" id="XP_033395795.1">
    <property type="nucleotide sequence ID" value="XM_033545236.1"/>
</dbReference>
<dbReference type="GeneID" id="54302735"/>
<accession>A0A6A6B7E6</accession>
<protein>
    <recommendedName>
        <fullName evidence="4">BTB domain-containing protein</fullName>
    </recommendedName>
</protein>
<keyword evidence="3" id="KW-1185">Reference proteome</keyword>
<evidence type="ECO:0000256" key="1">
    <source>
        <dbReference type="SAM" id="MobiDB-lite"/>
    </source>
</evidence>
<dbReference type="Proteomes" id="UP000799438">
    <property type="component" value="Unassembled WGS sequence"/>
</dbReference>
<dbReference type="OrthoDB" id="3919008at2759"/>
<gene>
    <name evidence="2" type="ORF">K452DRAFT_336076</name>
</gene>
<feature type="region of interest" description="Disordered" evidence="1">
    <location>
        <begin position="208"/>
        <end position="243"/>
    </location>
</feature>
<evidence type="ECO:0000313" key="3">
    <source>
        <dbReference type="Proteomes" id="UP000799438"/>
    </source>
</evidence>
<dbReference type="AlphaFoldDB" id="A0A6A6B7E6"/>
<reference evidence="2" key="1">
    <citation type="journal article" date="2020" name="Stud. Mycol.">
        <title>101 Dothideomycetes genomes: a test case for predicting lifestyles and emergence of pathogens.</title>
        <authorList>
            <person name="Haridas S."/>
            <person name="Albert R."/>
            <person name="Binder M."/>
            <person name="Bloem J."/>
            <person name="Labutti K."/>
            <person name="Salamov A."/>
            <person name="Andreopoulos B."/>
            <person name="Baker S."/>
            <person name="Barry K."/>
            <person name="Bills G."/>
            <person name="Bluhm B."/>
            <person name="Cannon C."/>
            <person name="Castanera R."/>
            <person name="Culley D."/>
            <person name="Daum C."/>
            <person name="Ezra D."/>
            <person name="Gonzalez J."/>
            <person name="Henrissat B."/>
            <person name="Kuo A."/>
            <person name="Liang C."/>
            <person name="Lipzen A."/>
            <person name="Lutzoni F."/>
            <person name="Magnuson J."/>
            <person name="Mondo S."/>
            <person name="Nolan M."/>
            <person name="Ohm R."/>
            <person name="Pangilinan J."/>
            <person name="Park H.-J."/>
            <person name="Ramirez L."/>
            <person name="Alfaro M."/>
            <person name="Sun H."/>
            <person name="Tritt A."/>
            <person name="Yoshinaga Y."/>
            <person name="Zwiers L.-H."/>
            <person name="Turgeon B."/>
            <person name="Goodwin S."/>
            <person name="Spatafora J."/>
            <person name="Crous P."/>
            <person name="Grigoriev I."/>
        </authorList>
    </citation>
    <scope>NUCLEOTIDE SEQUENCE</scope>
    <source>
        <strain evidence="2">CBS 121167</strain>
    </source>
</reference>